<dbReference type="InterPro" id="IPR000873">
    <property type="entry name" value="AMP-dep_synth/lig_dom"/>
</dbReference>
<dbReference type="Pfam" id="PF00501">
    <property type="entry name" value="AMP-binding"/>
    <property type="match status" value="1"/>
</dbReference>
<accession>A0A1I5KAJ6</accession>
<dbReference type="Proteomes" id="UP000182692">
    <property type="component" value="Unassembled WGS sequence"/>
</dbReference>
<dbReference type="InterPro" id="IPR042099">
    <property type="entry name" value="ANL_N_sf"/>
</dbReference>
<dbReference type="GO" id="GO:0044550">
    <property type="term" value="P:secondary metabolite biosynthetic process"/>
    <property type="evidence" value="ECO:0007669"/>
    <property type="project" value="TreeGrafter"/>
</dbReference>
<dbReference type="AlphaFoldDB" id="A0A1I5KAJ6"/>
<dbReference type="Gene3D" id="3.40.50.12780">
    <property type="entry name" value="N-terminal domain of ligase-like"/>
    <property type="match status" value="1"/>
</dbReference>
<dbReference type="EMBL" id="FOWR01000003">
    <property type="protein sequence ID" value="SFO81763.1"/>
    <property type="molecule type" value="Genomic_DNA"/>
</dbReference>
<feature type="compositionally biased region" description="Basic and acidic residues" evidence="1">
    <location>
        <begin position="549"/>
        <end position="559"/>
    </location>
</feature>
<organism evidence="3 4">
    <name type="scientific">Enterovibrio norvegicus DSM 15893</name>
    <dbReference type="NCBI Taxonomy" id="1121869"/>
    <lineage>
        <taxon>Bacteria</taxon>
        <taxon>Pseudomonadati</taxon>
        <taxon>Pseudomonadota</taxon>
        <taxon>Gammaproteobacteria</taxon>
        <taxon>Vibrionales</taxon>
        <taxon>Vibrionaceae</taxon>
        <taxon>Enterovibrio</taxon>
    </lineage>
</organism>
<sequence>MTGTLNSVLFPTAPNSRHLGNERLFNLTPLSNLSAEDRRKFVLFGRGPQNTPAFTTLHRAFEYHATTRPHAVAAMHGGRSISYSDLNEKAEKLATVLLQAGVKSGDSIGVFLTRSIPMLVGMFACLKIGANYVPQHAGVVPKTQLEHIASLTRMKVVLTLSAHLSDMPELPNVQLIALDELMKSFEFRALSTSGRRPANTNDTCFILFTSGTTGTPNGVQVTHKNVCNIVLTAPGNLGIKPGSRVAQLLSISFDMSAWEIYGALCNGATLLIRDKIIEHTASNADVIIATPSVLASIDTSVCQDAKVVAVAGEPCPQPLAETWAAFCDFYNCCGPTETTIVNTMKRYAPGSPLTIGTPTPNNTVYILDENLAPCTIGDVGEMWAGGICVTKGYLANVTLSQQRYRTDPYLGDGHVMFRTRDLGRWTENGELEHHGRTDDQVKIKGFRVELDAISTMIERLPSCRQAVTLKVSDEHVATFVAPEDVNEAHAKEHVSANLPYYCVPTKIMAFEELPMTSRGKVDKRKLQDLYEASLREKAPTAQTQPSTPRSDEVEGEQHS</sequence>
<reference evidence="3 4" key="1">
    <citation type="submission" date="2016-10" db="EMBL/GenBank/DDBJ databases">
        <authorList>
            <person name="de Groot N.N."/>
        </authorList>
    </citation>
    <scope>NUCLEOTIDE SEQUENCE [LARGE SCALE GENOMIC DNA]</scope>
    <source>
        <strain evidence="3 4">DSM 15893</strain>
    </source>
</reference>
<dbReference type="PANTHER" id="PTHR45527">
    <property type="entry name" value="NONRIBOSOMAL PEPTIDE SYNTHETASE"/>
    <property type="match status" value="1"/>
</dbReference>
<feature type="domain" description="AMP-dependent synthetase/ligase" evidence="2">
    <location>
        <begin position="61"/>
        <end position="394"/>
    </location>
</feature>
<feature type="region of interest" description="Disordered" evidence="1">
    <location>
        <begin position="531"/>
        <end position="559"/>
    </location>
</feature>
<evidence type="ECO:0000313" key="3">
    <source>
        <dbReference type="EMBL" id="SFO81763.1"/>
    </source>
</evidence>
<evidence type="ECO:0000259" key="2">
    <source>
        <dbReference type="Pfam" id="PF00501"/>
    </source>
</evidence>
<dbReference type="InterPro" id="IPR045851">
    <property type="entry name" value="AMP-bd_C_sf"/>
</dbReference>
<gene>
    <name evidence="3" type="ORF">SAMN03084138_00537</name>
</gene>
<evidence type="ECO:0000256" key="1">
    <source>
        <dbReference type="SAM" id="MobiDB-lite"/>
    </source>
</evidence>
<dbReference type="Gene3D" id="3.30.300.30">
    <property type="match status" value="1"/>
</dbReference>
<dbReference type="GeneID" id="35872812"/>
<protein>
    <submittedName>
        <fullName evidence="3">Amino acid adenylation domain-containing protein</fullName>
    </submittedName>
</protein>
<dbReference type="GO" id="GO:0043041">
    <property type="term" value="P:amino acid activation for nonribosomal peptide biosynthetic process"/>
    <property type="evidence" value="ECO:0007669"/>
    <property type="project" value="TreeGrafter"/>
</dbReference>
<dbReference type="PANTHER" id="PTHR45527:SF1">
    <property type="entry name" value="FATTY ACID SYNTHASE"/>
    <property type="match status" value="1"/>
</dbReference>
<dbReference type="OrthoDB" id="9757559at2"/>
<evidence type="ECO:0000313" key="4">
    <source>
        <dbReference type="Proteomes" id="UP000182692"/>
    </source>
</evidence>
<dbReference type="SUPFAM" id="SSF56801">
    <property type="entry name" value="Acetyl-CoA synthetase-like"/>
    <property type="match status" value="1"/>
</dbReference>
<dbReference type="RefSeq" id="WP_074925175.1">
    <property type="nucleotide sequence ID" value="NZ_FOWR01000003.1"/>
</dbReference>
<dbReference type="STRING" id="1121869.SAMN03084138_00537"/>
<proteinExistence type="predicted"/>
<name>A0A1I5KAJ6_9GAMM</name>
<dbReference type="GO" id="GO:0031177">
    <property type="term" value="F:phosphopantetheine binding"/>
    <property type="evidence" value="ECO:0007669"/>
    <property type="project" value="TreeGrafter"/>
</dbReference>
<dbReference type="GO" id="GO:0005737">
    <property type="term" value="C:cytoplasm"/>
    <property type="evidence" value="ECO:0007669"/>
    <property type="project" value="TreeGrafter"/>
</dbReference>